<feature type="domain" description="Amine oxidase" evidence="1">
    <location>
        <begin position="13"/>
        <end position="250"/>
    </location>
</feature>
<protein>
    <submittedName>
        <fullName evidence="2">Dehydrogenase</fullName>
    </submittedName>
</protein>
<dbReference type="Gene3D" id="3.90.660.50">
    <property type="match status" value="1"/>
</dbReference>
<dbReference type="InterPro" id="IPR050464">
    <property type="entry name" value="Zeta_carotene_desat/Oxidored"/>
</dbReference>
<dbReference type="PANTHER" id="PTHR42923">
    <property type="entry name" value="PROTOPORPHYRINOGEN OXIDASE"/>
    <property type="match status" value="1"/>
</dbReference>
<name>A0A329MV98_9BACL</name>
<dbReference type="RefSeq" id="WP_113029989.1">
    <property type="nucleotide sequence ID" value="NZ_QMFB01000002.1"/>
</dbReference>
<dbReference type="Gene3D" id="3.50.50.60">
    <property type="entry name" value="FAD/NAD(P)-binding domain"/>
    <property type="match status" value="1"/>
</dbReference>
<evidence type="ECO:0000313" key="2">
    <source>
        <dbReference type="EMBL" id="RAV22583.1"/>
    </source>
</evidence>
<sequence length="436" mass="46792">MKPFDVAVIGGGLAGLIAANDLAGAGKRVVLLEKGNRLGGRAATNEKNGAFFNLGGHAIYKLGELHAALQEFGIGLEGGSPPTSGFAIWKNKAYTLPGDPIKLLASKLLSWSGKMELGRIMLTLGKIDTASLTSRSLREWAEKEIRDPMVRHFFYALGRTGTYTHDPDHQLAGPALKQIQRSLQGGVFYADGGWQTIADRLRERAVRLGAAVLSGTKAEEIKHDGCVRGLALGGGETLQVGHVLAAMSPADICRLVRGAEHTALGRWHDEARPAVAACLDLCLKRLPSANRHFAIGIDQPVFFTNHSRVAKLTSNGTIVVHLIKYNGIGGTDPKADERLLEQTMDLLHPGWREETVARQYLPNMAVVHDYPHIGRTDRTPGPAVPEIRGLYAAGDWASHGELLADAAAASGRRAAALIVKDLAEAGRSERLESVFA</sequence>
<dbReference type="InterPro" id="IPR002937">
    <property type="entry name" value="Amino_oxidase"/>
</dbReference>
<evidence type="ECO:0000259" key="1">
    <source>
        <dbReference type="Pfam" id="PF01593"/>
    </source>
</evidence>
<evidence type="ECO:0000313" key="3">
    <source>
        <dbReference type="Proteomes" id="UP000250369"/>
    </source>
</evidence>
<dbReference type="PANTHER" id="PTHR42923:SF3">
    <property type="entry name" value="PROTOPORPHYRINOGEN OXIDASE"/>
    <property type="match status" value="1"/>
</dbReference>
<dbReference type="EMBL" id="QMFB01000002">
    <property type="protein sequence ID" value="RAV22583.1"/>
    <property type="molecule type" value="Genomic_DNA"/>
</dbReference>
<dbReference type="InterPro" id="IPR036188">
    <property type="entry name" value="FAD/NAD-bd_sf"/>
</dbReference>
<dbReference type="SUPFAM" id="SSF51905">
    <property type="entry name" value="FAD/NAD(P)-binding domain"/>
    <property type="match status" value="1"/>
</dbReference>
<dbReference type="GO" id="GO:0016491">
    <property type="term" value="F:oxidoreductase activity"/>
    <property type="evidence" value="ECO:0007669"/>
    <property type="project" value="InterPro"/>
</dbReference>
<reference evidence="2 3" key="1">
    <citation type="journal article" date="2009" name="Int. J. Syst. Evol. Microbiol.">
        <title>Paenibacillus contaminans sp. nov., isolated from a contaminated laboratory plate.</title>
        <authorList>
            <person name="Chou J.H."/>
            <person name="Lee J.H."/>
            <person name="Lin M.C."/>
            <person name="Chang P.S."/>
            <person name="Arun A.B."/>
            <person name="Young C.C."/>
            <person name="Chen W.M."/>
        </authorList>
    </citation>
    <scope>NUCLEOTIDE SEQUENCE [LARGE SCALE GENOMIC DNA]</scope>
    <source>
        <strain evidence="2 3">CKOBP-6</strain>
    </source>
</reference>
<organism evidence="2 3">
    <name type="scientific">Paenibacillus contaminans</name>
    <dbReference type="NCBI Taxonomy" id="450362"/>
    <lineage>
        <taxon>Bacteria</taxon>
        <taxon>Bacillati</taxon>
        <taxon>Bacillota</taxon>
        <taxon>Bacilli</taxon>
        <taxon>Bacillales</taxon>
        <taxon>Paenibacillaceae</taxon>
        <taxon>Paenibacillus</taxon>
    </lineage>
</organism>
<keyword evidence="3" id="KW-1185">Reference proteome</keyword>
<dbReference type="OrthoDB" id="269318at2"/>
<dbReference type="Pfam" id="PF01593">
    <property type="entry name" value="Amino_oxidase"/>
    <property type="match status" value="1"/>
</dbReference>
<accession>A0A329MV98</accession>
<proteinExistence type="predicted"/>
<comment type="caution">
    <text evidence="2">The sequence shown here is derived from an EMBL/GenBank/DDBJ whole genome shotgun (WGS) entry which is preliminary data.</text>
</comment>
<gene>
    <name evidence="2" type="ORF">DQG23_06530</name>
</gene>
<dbReference type="AlphaFoldDB" id="A0A329MV98"/>
<dbReference type="Proteomes" id="UP000250369">
    <property type="component" value="Unassembled WGS sequence"/>
</dbReference>